<dbReference type="AlphaFoldDB" id="A0A9W9WE99"/>
<reference evidence="2" key="1">
    <citation type="submission" date="2022-12" db="EMBL/GenBank/DDBJ databases">
        <authorList>
            <person name="Petersen C."/>
        </authorList>
    </citation>
    <scope>NUCLEOTIDE SEQUENCE</scope>
    <source>
        <strain evidence="2">IBT 17660</strain>
    </source>
</reference>
<accession>A0A9W9WE99</accession>
<evidence type="ECO:0000256" key="1">
    <source>
        <dbReference type="SAM" id="MobiDB-lite"/>
    </source>
</evidence>
<dbReference type="EMBL" id="JAPWDO010000009">
    <property type="protein sequence ID" value="KAJ5456279.1"/>
    <property type="molecule type" value="Genomic_DNA"/>
</dbReference>
<keyword evidence="3" id="KW-1185">Reference proteome</keyword>
<evidence type="ECO:0000313" key="2">
    <source>
        <dbReference type="EMBL" id="KAJ5456279.1"/>
    </source>
</evidence>
<sequence length="68" mass="7163">MTTDLGASAAPLGTRNQRETSEKCQVGSPLRLGLVFSGVLGFVAGPSGRKWTENGVTMERNAEALHGF</sequence>
<evidence type="ECO:0000313" key="3">
    <source>
        <dbReference type="Proteomes" id="UP001147760"/>
    </source>
</evidence>
<reference evidence="2" key="2">
    <citation type="journal article" date="2023" name="IMA Fungus">
        <title>Comparative genomic study of the Penicillium genus elucidates a diverse pangenome and 15 lateral gene transfer events.</title>
        <authorList>
            <person name="Petersen C."/>
            <person name="Sorensen T."/>
            <person name="Nielsen M.R."/>
            <person name="Sondergaard T.E."/>
            <person name="Sorensen J.L."/>
            <person name="Fitzpatrick D.A."/>
            <person name="Frisvad J.C."/>
            <person name="Nielsen K.L."/>
        </authorList>
    </citation>
    <scope>NUCLEOTIDE SEQUENCE</scope>
    <source>
        <strain evidence="2">IBT 17660</strain>
    </source>
</reference>
<name>A0A9W9WE99_9EURO</name>
<proteinExistence type="predicted"/>
<comment type="caution">
    <text evidence="2">The sequence shown here is derived from an EMBL/GenBank/DDBJ whole genome shotgun (WGS) entry which is preliminary data.</text>
</comment>
<protein>
    <submittedName>
        <fullName evidence="2">Uncharacterized protein</fullName>
    </submittedName>
</protein>
<feature type="region of interest" description="Disordered" evidence="1">
    <location>
        <begin position="1"/>
        <end position="24"/>
    </location>
</feature>
<gene>
    <name evidence="2" type="ORF">N7530_011553</name>
</gene>
<dbReference type="Proteomes" id="UP001147760">
    <property type="component" value="Unassembled WGS sequence"/>
</dbReference>
<organism evidence="2 3">
    <name type="scientific">Penicillium desertorum</name>
    <dbReference type="NCBI Taxonomy" id="1303715"/>
    <lineage>
        <taxon>Eukaryota</taxon>
        <taxon>Fungi</taxon>
        <taxon>Dikarya</taxon>
        <taxon>Ascomycota</taxon>
        <taxon>Pezizomycotina</taxon>
        <taxon>Eurotiomycetes</taxon>
        <taxon>Eurotiomycetidae</taxon>
        <taxon>Eurotiales</taxon>
        <taxon>Aspergillaceae</taxon>
        <taxon>Penicillium</taxon>
    </lineage>
</organism>